<gene>
    <name evidence="1" type="ORF">BDY19DRAFT_897722</name>
</gene>
<reference evidence="1" key="1">
    <citation type="journal article" date="2021" name="Environ. Microbiol.">
        <title>Gene family expansions and transcriptome signatures uncover fungal adaptations to wood decay.</title>
        <authorList>
            <person name="Hage H."/>
            <person name="Miyauchi S."/>
            <person name="Viragh M."/>
            <person name="Drula E."/>
            <person name="Min B."/>
            <person name="Chaduli D."/>
            <person name="Navarro D."/>
            <person name="Favel A."/>
            <person name="Norest M."/>
            <person name="Lesage-Meessen L."/>
            <person name="Balint B."/>
            <person name="Merenyi Z."/>
            <person name="de Eugenio L."/>
            <person name="Morin E."/>
            <person name="Martinez A.T."/>
            <person name="Baldrian P."/>
            <person name="Stursova M."/>
            <person name="Martinez M.J."/>
            <person name="Novotny C."/>
            <person name="Magnuson J.K."/>
            <person name="Spatafora J.W."/>
            <person name="Maurice S."/>
            <person name="Pangilinan J."/>
            <person name="Andreopoulos W."/>
            <person name="LaButti K."/>
            <person name="Hundley H."/>
            <person name="Na H."/>
            <person name="Kuo A."/>
            <person name="Barry K."/>
            <person name="Lipzen A."/>
            <person name="Henrissat B."/>
            <person name="Riley R."/>
            <person name="Ahrendt S."/>
            <person name="Nagy L.G."/>
            <person name="Grigoriev I.V."/>
            <person name="Martin F."/>
            <person name="Rosso M.N."/>
        </authorList>
    </citation>
    <scope>NUCLEOTIDE SEQUENCE</scope>
    <source>
        <strain evidence="1">CBS 384.51</strain>
    </source>
</reference>
<sequence>MSTPPSPPSLFRNPWAKRDEWRKHSSFSQRAMFSRMFPGFGVAVVAFTTYVIAETYIFPPAEDEHHH</sequence>
<evidence type="ECO:0000313" key="2">
    <source>
        <dbReference type="Proteomes" id="UP001055072"/>
    </source>
</evidence>
<name>A0ACB8TSP9_9APHY</name>
<dbReference type="EMBL" id="MU274937">
    <property type="protein sequence ID" value="KAI0084884.1"/>
    <property type="molecule type" value="Genomic_DNA"/>
</dbReference>
<dbReference type="Proteomes" id="UP001055072">
    <property type="component" value="Unassembled WGS sequence"/>
</dbReference>
<comment type="caution">
    <text evidence="1">The sequence shown here is derived from an EMBL/GenBank/DDBJ whole genome shotgun (WGS) entry which is preliminary data.</text>
</comment>
<protein>
    <submittedName>
        <fullName evidence="1">NADH dehydrogenase 1 beta subcomplex subunit 3</fullName>
    </submittedName>
</protein>
<proteinExistence type="predicted"/>
<organism evidence="1 2">
    <name type="scientific">Irpex rosettiformis</name>
    <dbReference type="NCBI Taxonomy" id="378272"/>
    <lineage>
        <taxon>Eukaryota</taxon>
        <taxon>Fungi</taxon>
        <taxon>Dikarya</taxon>
        <taxon>Basidiomycota</taxon>
        <taxon>Agaricomycotina</taxon>
        <taxon>Agaricomycetes</taxon>
        <taxon>Polyporales</taxon>
        <taxon>Irpicaceae</taxon>
        <taxon>Irpex</taxon>
    </lineage>
</organism>
<accession>A0ACB8TSP9</accession>
<evidence type="ECO:0000313" key="1">
    <source>
        <dbReference type="EMBL" id="KAI0084884.1"/>
    </source>
</evidence>
<keyword evidence="2" id="KW-1185">Reference proteome</keyword>